<keyword evidence="4 9" id="KW-0964">Secreted</keyword>
<evidence type="ECO:0000256" key="2">
    <source>
        <dbReference type="ARBA" id="ARBA00010781"/>
    </source>
</evidence>
<name>A0ABR0VT51_REHGL</name>
<evidence type="ECO:0000313" key="10">
    <source>
        <dbReference type="EMBL" id="KAK6138437.1"/>
    </source>
</evidence>
<sequence>MKQNFHSVALIFLLAFLISTPSFARKLVAKEGEVDEKITNISNKESAENIVNINSIDNLMGLEECQNEEEECLKRRVIAEAHLDYIYTQHHKP</sequence>
<comment type="similarity">
    <text evidence="2 9">Belongs to the phytosulfokine family.</text>
</comment>
<organism evidence="10 11">
    <name type="scientific">Rehmannia glutinosa</name>
    <name type="common">Chinese foxglove</name>
    <dbReference type="NCBI Taxonomy" id="99300"/>
    <lineage>
        <taxon>Eukaryota</taxon>
        <taxon>Viridiplantae</taxon>
        <taxon>Streptophyta</taxon>
        <taxon>Embryophyta</taxon>
        <taxon>Tracheophyta</taxon>
        <taxon>Spermatophyta</taxon>
        <taxon>Magnoliopsida</taxon>
        <taxon>eudicotyledons</taxon>
        <taxon>Gunneridae</taxon>
        <taxon>Pentapetalae</taxon>
        <taxon>asterids</taxon>
        <taxon>lamiids</taxon>
        <taxon>Lamiales</taxon>
        <taxon>Orobanchaceae</taxon>
        <taxon>Rehmannieae</taxon>
        <taxon>Rehmannia</taxon>
    </lineage>
</organism>
<comment type="PTM">
    <text evidence="9">Sulfation is important for activity and for the binding to a putative membrane receptor.</text>
</comment>
<protein>
    <recommendedName>
        <fullName evidence="9">Phytosulfokine</fullName>
    </recommendedName>
    <component>
        <recommendedName>
            <fullName evidence="9">Phytosulfokine-alpha</fullName>
            <shortName evidence="9">PSK-alpha</shortName>
            <shortName evidence="9">Phytosulfokine-a</shortName>
        </recommendedName>
    </component>
    <component>
        <recommendedName>
            <fullName evidence="9">Phytosulfokine-beta</fullName>
            <shortName evidence="9">PSK-beta</shortName>
            <shortName evidence="9">Phytosulfokine-b</shortName>
        </recommendedName>
    </component>
</protein>
<evidence type="ECO:0000256" key="9">
    <source>
        <dbReference type="RuleBase" id="RU368031"/>
    </source>
</evidence>
<accession>A0ABR0VT51</accession>
<keyword evidence="6 9" id="KW-0732">Signal</keyword>
<evidence type="ECO:0000256" key="8">
    <source>
        <dbReference type="ARBA" id="ARBA00023030"/>
    </source>
</evidence>
<evidence type="ECO:0000256" key="1">
    <source>
        <dbReference type="ARBA" id="ARBA00004613"/>
    </source>
</evidence>
<keyword evidence="8 9" id="KW-0339">Growth factor</keyword>
<comment type="function">
    <text evidence="9">Promotes plant cell differentiation, organogenesis and somatic embryogenesis as well as cell proliferation.</text>
</comment>
<feature type="chain" id="PRO_5044968428" description="Phytosulfokine" evidence="9">
    <location>
        <begin position="25"/>
        <end position="93"/>
    </location>
</feature>
<dbReference type="PANTHER" id="PTHR33285:SF22">
    <property type="entry name" value="PHYTOSULFOKINES 6-RELATED"/>
    <property type="match status" value="1"/>
</dbReference>
<keyword evidence="7 9" id="KW-0221">Differentiation</keyword>
<dbReference type="Pfam" id="PF06404">
    <property type="entry name" value="PSK"/>
    <property type="match status" value="1"/>
</dbReference>
<evidence type="ECO:0000256" key="6">
    <source>
        <dbReference type="ARBA" id="ARBA00022729"/>
    </source>
</evidence>
<evidence type="ECO:0000256" key="7">
    <source>
        <dbReference type="ARBA" id="ARBA00022782"/>
    </source>
</evidence>
<comment type="subcellular location">
    <subcellularLocation>
        <location evidence="1 9">Secreted</location>
    </subcellularLocation>
</comment>
<keyword evidence="3 9" id="KW-0217">Developmental protein</keyword>
<evidence type="ECO:0000313" key="11">
    <source>
        <dbReference type="Proteomes" id="UP001318860"/>
    </source>
</evidence>
<proteinExistence type="inferred from homology"/>
<reference evidence="10 11" key="1">
    <citation type="journal article" date="2021" name="Comput. Struct. Biotechnol. J.">
        <title>De novo genome assembly of the potent medicinal plant Rehmannia glutinosa using nanopore technology.</title>
        <authorList>
            <person name="Ma L."/>
            <person name="Dong C."/>
            <person name="Song C."/>
            <person name="Wang X."/>
            <person name="Zheng X."/>
            <person name="Niu Y."/>
            <person name="Chen S."/>
            <person name="Feng W."/>
        </authorList>
    </citation>
    <scope>NUCLEOTIDE SEQUENCE [LARGE SCALE GENOMIC DNA]</scope>
    <source>
        <strain evidence="10">DH-2019</strain>
    </source>
</reference>
<comment type="caution">
    <text evidence="10">The sequence shown here is derived from an EMBL/GenBank/DDBJ whole genome shotgun (WGS) entry which is preliminary data.</text>
</comment>
<dbReference type="EMBL" id="JABTTQ020000731">
    <property type="protein sequence ID" value="KAK6138437.1"/>
    <property type="molecule type" value="Genomic_DNA"/>
</dbReference>
<keyword evidence="5 9" id="KW-0765">Sulfation</keyword>
<evidence type="ECO:0000256" key="4">
    <source>
        <dbReference type="ARBA" id="ARBA00022525"/>
    </source>
</evidence>
<evidence type="ECO:0000256" key="5">
    <source>
        <dbReference type="ARBA" id="ARBA00022641"/>
    </source>
</evidence>
<dbReference type="Proteomes" id="UP001318860">
    <property type="component" value="Unassembled WGS sequence"/>
</dbReference>
<gene>
    <name evidence="10" type="ORF">DH2020_027812</name>
</gene>
<feature type="signal peptide" evidence="9">
    <location>
        <begin position="1"/>
        <end position="24"/>
    </location>
</feature>
<evidence type="ECO:0000256" key="3">
    <source>
        <dbReference type="ARBA" id="ARBA00022473"/>
    </source>
</evidence>
<keyword evidence="11" id="KW-1185">Reference proteome</keyword>
<dbReference type="InterPro" id="IPR009438">
    <property type="entry name" value="Phytosulfokine"/>
</dbReference>
<dbReference type="PANTHER" id="PTHR33285">
    <property type="entry name" value="PHYTOSULFOKINES 3"/>
    <property type="match status" value="1"/>
</dbReference>
<comment type="PTM">
    <text evidence="9">PSK-alpha is produced by endopeptidase digestion. PSK-beta is produced from PSK-alpha by exopeptidase digestion.</text>
</comment>